<feature type="transmembrane region" description="Helical" evidence="6">
    <location>
        <begin position="25"/>
        <end position="45"/>
    </location>
</feature>
<evidence type="ECO:0000259" key="7">
    <source>
        <dbReference type="PROSITE" id="PS50893"/>
    </source>
</evidence>
<sequence length="1643" mass="183706">MAGTSNLRKFGLLLWKNYLLQKRHIVQTIFEIFLPLVFVAVLVLARDLVNSTAYPEGKVYKPFSPSDWNATAIRDNLHAQLRPGSDPLKTIFYTPKNADTDQIMASLENDFLQFVVQLNASTETFEFNYTVRGFDTAEELLTTYEENYRGVLGAVIFDDDDLTTYTLRFPSKQTEISDASSSSSDTWSTGLLYPIFQFLGPRASDDNQGGAPGYYSQGFTFLQWAVDASIIKFFNDTDIFVTVDPEFEGSGLRNMTLGDYKIWLQRYPFPGYIDDTFLIALQGWLPMIIMLSFIYPVINTAKAIVVEKEKRLKESMKMMGLPNYLHWLAWFTKSFMFLLLSIIFMTIILKIKFTEGLAIITYGSATVLFVFLLGYLFSTITLAFLISSIFSKANSASTAAGVLWFLTYFPYFFLQPRYDTLGQSTKVLCSLLSNTGMSFGCQIISMFEGTGAGIQWSSVARGSSPQDDFTMLHCILLLFADGLIYLIAALYIEAVWPGEYGVPQPWYFPVSKAYWVGGTVSPDGGSSNGHLQGDHIEPPPVNGKAGIKIQGLTKVFGKKSAVKNLTLNMYENQITALLGHNGAGKTTTMSMLTGLFPPTSGTATLNNFDIRTNIKDVRDSLGLCPQHDVLFDELTVEEHLRFFCLMKGYPHADMEINRMLTALGLEPKRHAQSQTLSGGMKRKLSVGIALIGGSKVKKYGGGYHLIIVKKPGCNTSKITAVLRKHLGQAEVEQDVGAELSYSLPDAQSSLFGDMFEELERKRAELNIDSYGASITTMEEVFVRVGRAAEERKFKENGVSTKVSIEALQDNKDKYELYTKFEKNTGTGLFFQQLWAMIVKKCLYTSRNWGLLLVQSILPVAFLLIGLIMLETLPGLSENPALPVQITKYDTTHTTLACENDDICDKYALYVEEAGSQIKRAKNFTEEILRQSEEDLLTTNFEYLVGMEKTDDELVAFFNNQPFHTPPIALNFLSSALLKRYYKDDARITTINHPLPLTLEDDINNVGSFGSTGFSVGFNIAFGMSFLASGFVVFLIKERESKAKHLQYVSGVNFVVFWLANFILDAINFIIPTILIMIVLIAFQAETFDNTEVLGNFFVLLLFYGWAVIPLMYLFSFQFSIPSTGFTRMIMLNVVTGIAPFVAISIIKVPELNLMSTAEVLEWAFLIFPNYSIGYGVVSLSTNRLLGQTCNLAIALNPAFCDLEANEYSVCCREYNYKENKPYGYLDMHPAGVGRNILFLFLIGLFSFAALLIFESKILEKLFSKKNKATVEDSNNNANPHEDSDVTAEASRIRKSELKHLFQTNNLVMRDLSKSYGSFTAVRCLNLGVQHKECFGLLGVNGAGKTTTFKMLTGDFPTTSGDAFVYGHSINSDIKNVQKNLGYCPQFDAIIEELTGRETIRLFARLRGIKESEIDSLADKLAANLLFSEHLDKRAGAYSGGNKRKLSTALALIGNPPIVFLDEPTTGMDPVARRHLWNCITKVRDAGTSIVLTSHSMEECEALCTRLAIMVNGEFRCLGSIQHLKSKFGEGYTVIAQMSTKAEVSKKSFQESLRRRSSGIKNDWELEIEALKKFIEDSFPGSILKDVHPGYVHYHVTNPSSTWGELFRKMEVAKSLFKLEAYSVGQTSLEQVFLNFTKTQVSDE</sequence>
<dbReference type="GO" id="GO:0005319">
    <property type="term" value="F:lipid transporter activity"/>
    <property type="evidence" value="ECO:0007669"/>
    <property type="project" value="TreeGrafter"/>
</dbReference>
<dbReference type="OrthoDB" id="6512918at2759"/>
<evidence type="ECO:0000256" key="6">
    <source>
        <dbReference type="SAM" id="Phobius"/>
    </source>
</evidence>
<feature type="transmembrane region" description="Helical" evidence="6">
    <location>
        <begin position="1015"/>
        <end position="1035"/>
    </location>
</feature>
<comment type="subcellular location">
    <subcellularLocation>
        <location evidence="1">Membrane</location>
        <topology evidence="1">Multi-pass membrane protein</topology>
    </subcellularLocation>
</comment>
<name>A0A8J2KLT5_9HEXA</name>
<feature type="transmembrane region" description="Helical" evidence="6">
    <location>
        <begin position="1096"/>
        <end position="1116"/>
    </location>
</feature>
<dbReference type="PROSITE" id="PS50893">
    <property type="entry name" value="ABC_TRANSPORTER_2"/>
    <property type="match status" value="2"/>
</dbReference>
<dbReference type="Pfam" id="PF12698">
    <property type="entry name" value="ABC2_membrane_3"/>
    <property type="match status" value="2"/>
</dbReference>
<evidence type="ECO:0000256" key="3">
    <source>
        <dbReference type="ARBA" id="ARBA00022989"/>
    </source>
</evidence>
<feature type="transmembrane region" description="Helical" evidence="6">
    <location>
        <begin position="393"/>
        <end position="414"/>
    </location>
</feature>
<keyword evidence="2 6" id="KW-0812">Transmembrane</keyword>
<dbReference type="InterPro" id="IPR003593">
    <property type="entry name" value="AAA+_ATPase"/>
</dbReference>
<accession>A0A8J2KLT5</accession>
<dbReference type="PROSITE" id="PS00211">
    <property type="entry name" value="ABC_TRANSPORTER_1"/>
    <property type="match status" value="1"/>
</dbReference>
<dbReference type="EMBL" id="CAJVCH010343096">
    <property type="protein sequence ID" value="CAG7815387.1"/>
    <property type="molecule type" value="Genomic_DNA"/>
</dbReference>
<dbReference type="InterPro" id="IPR017871">
    <property type="entry name" value="ABC_transporter-like_CS"/>
</dbReference>
<keyword evidence="4 6" id="KW-0472">Membrane</keyword>
<dbReference type="InterPro" id="IPR056264">
    <property type="entry name" value="R2_ABCA1-4-like"/>
</dbReference>
<organism evidence="8 9">
    <name type="scientific">Allacma fusca</name>
    <dbReference type="NCBI Taxonomy" id="39272"/>
    <lineage>
        <taxon>Eukaryota</taxon>
        <taxon>Metazoa</taxon>
        <taxon>Ecdysozoa</taxon>
        <taxon>Arthropoda</taxon>
        <taxon>Hexapoda</taxon>
        <taxon>Collembola</taxon>
        <taxon>Symphypleona</taxon>
        <taxon>Sminthuridae</taxon>
        <taxon>Allacma</taxon>
    </lineage>
</organism>
<dbReference type="Proteomes" id="UP000708208">
    <property type="component" value="Unassembled WGS sequence"/>
</dbReference>
<proteinExistence type="predicted"/>
<keyword evidence="3 6" id="KW-1133">Transmembrane helix</keyword>
<feature type="region of interest" description="Disordered" evidence="5">
    <location>
        <begin position="1269"/>
        <end position="1288"/>
    </location>
</feature>
<evidence type="ECO:0000256" key="4">
    <source>
        <dbReference type="ARBA" id="ARBA00023136"/>
    </source>
</evidence>
<evidence type="ECO:0000256" key="5">
    <source>
        <dbReference type="SAM" id="MobiDB-lite"/>
    </source>
</evidence>
<evidence type="ECO:0000313" key="8">
    <source>
        <dbReference type="EMBL" id="CAG7815387.1"/>
    </source>
</evidence>
<dbReference type="FunFam" id="3.40.50.300:FF:000327">
    <property type="entry name" value="ATP-binding cassette sub-family A member 3"/>
    <property type="match status" value="1"/>
</dbReference>
<feature type="transmembrane region" description="Helical" evidence="6">
    <location>
        <begin position="1055"/>
        <end position="1084"/>
    </location>
</feature>
<dbReference type="GO" id="GO:0016887">
    <property type="term" value="F:ATP hydrolysis activity"/>
    <property type="evidence" value="ECO:0007669"/>
    <property type="project" value="InterPro"/>
</dbReference>
<evidence type="ECO:0000256" key="2">
    <source>
        <dbReference type="ARBA" id="ARBA00022692"/>
    </source>
</evidence>
<dbReference type="GO" id="GO:0005524">
    <property type="term" value="F:ATP binding"/>
    <property type="evidence" value="ECO:0007669"/>
    <property type="project" value="InterPro"/>
</dbReference>
<feature type="transmembrane region" description="Helical" evidence="6">
    <location>
        <begin position="357"/>
        <end position="386"/>
    </location>
</feature>
<keyword evidence="9" id="KW-1185">Reference proteome</keyword>
<protein>
    <recommendedName>
        <fullName evidence="7">ABC transporter domain-containing protein</fullName>
    </recommendedName>
</protein>
<dbReference type="SMART" id="SM00382">
    <property type="entry name" value="AAA"/>
    <property type="match status" value="2"/>
</dbReference>
<feature type="transmembrane region" description="Helical" evidence="6">
    <location>
        <begin position="1236"/>
        <end position="1253"/>
    </location>
</feature>
<dbReference type="CDD" id="cd03263">
    <property type="entry name" value="ABC_subfamily_A"/>
    <property type="match status" value="2"/>
</dbReference>
<evidence type="ECO:0000313" key="9">
    <source>
        <dbReference type="Proteomes" id="UP000708208"/>
    </source>
</evidence>
<dbReference type="Pfam" id="PF00005">
    <property type="entry name" value="ABC_tran"/>
    <property type="match status" value="2"/>
</dbReference>
<feature type="domain" description="ABC transporter" evidence="7">
    <location>
        <begin position="547"/>
        <end position="770"/>
    </location>
</feature>
<feature type="transmembrane region" description="Helical" evidence="6">
    <location>
        <begin position="848"/>
        <end position="869"/>
    </location>
</feature>
<dbReference type="GO" id="GO:0140359">
    <property type="term" value="F:ABC-type transporter activity"/>
    <property type="evidence" value="ECO:0007669"/>
    <property type="project" value="InterPro"/>
</dbReference>
<dbReference type="PANTHER" id="PTHR19229:SF250">
    <property type="entry name" value="ABC TRANSPORTER DOMAIN-CONTAINING PROTEIN-RELATED"/>
    <property type="match status" value="1"/>
</dbReference>
<comment type="caution">
    <text evidence="8">The sequence shown here is derived from an EMBL/GenBank/DDBJ whole genome shotgun (WGS) entry which is preliminary data.</text>
</comment>
<dbReference type="PANTHER" id="PTHR19229">
    <property type="entry name" value="ATP-BINDING CASSETTE TRANSPORTER SUBFAMILY A ABCA"/>
    <property type="match status" value="1"/>
</dbReference>
<feature type="transmembrane region" description="Helical" evidence="6">
    <location>
        <begin position="284"/>
        <end position="306"/>
    </location>
</feature>
<dbReference type="GO" id="GO:0016020">
    <property type="term" value="C:membrane"/>
    <property type="evidence" value="ECO:0007669"/>
    <property type="project" value="UniProtKB-SubCell"/>
</dbReference>
<feature type="transmembrane region" description="Helical" evidence="6">
    <location>
        <begin position="470"/>
        <end position="492"/>
    </location>
</feature>
<dbReference type="Pfam" id="PF23321">
    <property type="entry name" value="R1_ABCA1"/>
    <property type="match status" value="1"/>
</dbReference>
<dbReference type="InterPro" id="IPR003439">
    <property type="entry name" value="ABC_transporter-like_ATP-bd"/>
</dbReference>
<gene>
    <name evidence="8" type="ORF">AFUS01_LOCUS26071</name>
</gene>
<evidence type="ECO:0000256" key="1">
    <source>
        <dbReference type="ARBA" id="ARBA00004141"/>
    </source>
</evidence>
<feature type="transmembrane region" description="Helical" evidence="6">
    <location>
        <begin position="327"/>
        <end position="351"/>
    </location>
</feature>
<dbReference type="InterPro" id="IPR026082">
    <property type="entry name" value="ABCA"/>
</dbReference>
<feature type="domain" description="ABC transporter" evidence="7">
    <location>
        <begin position="1306"/>
        <end position="1536"/>
    </location>
</feature>
<dbReference type="InterPro" id="IPR013525">
    <property type="entry name" value="ABC2_TM"/>
</dbReference>
<feature type="transmembrane region" description="Helical" evidence="6">
    <location>
        <begin position="1128"/>
        <end position="1146"/>
    </location>
</feature>
<reference evidence="8" key="1">
    <citation type="submission" date="2021-06" db="EMBL/GenBank/DDBJ databases">
        <authorList>
            <person name="Hodson N. C."/>
            <person name="Mongue J. A."/>
            <person name="Jaron S. K."/>
        </authorList>
    </citation>
    <scope>NUCLEOTIDE SEQUENCE</scope>
</reference>